<evidence type="ECO:0000313" key="4">
    <source>
        <dbReference type="Proteomes" id="UP000028834"/>
    </source>
</evidence>
<reference evidence="3 4" key="1">
    <citation type="submission" date="2014-05" db="EMBL/GenBank/DDBJ databases">
        <authorList>
            <person name="Sibley D."/>
            <person name="Venepally P."/>
            <person name="Karamycheva S."/>
            <person name="Hadjithomas M."/>
            <person name="Khan A."/>
            <person name="Brunk B."/>
            <person name="Roos D."/>
            <person name="Caler E."/>
            <person name="Lorenzi H."/>
        </authorList>
    </citation>
    <scope>NUCLEOTIDE SEQUENCE [LARGE SCALE GENOMIC DNA]</scope>
    <source>
        <strain evidence="3 4">RUB</strain>
    </source>
</reference>
<name>A0A086M549_TOXGO</name>
<accession>A0A086M549</accession>
<feature type="region of interest" description="Disordered" evidence="1">
    <location>
        <begin position="416"/>
        <end position="443"/>
    </location>
</feature>
<dbReference type="InterPro" id="IPR024603">
    <property type="entry name" value="COG_complex_COG2_C"/>
</dbReference>
<proteinExistence type="predicted"/>
<dbReference type="GO" id="GO:0016020">
    <property type="term" value="C:membrane"/>
    <property type="evidence" value="ECO:0007669"/>
    <property type="project" value="InterPro"/>
</dbReference>
<evidence type="ECO:0000313" key="3">
    <source>
        <dbReference type="EMBL" id="KFG64017.1"/>
    </source>
</evidence>
<organism evidence="3 4">
    <name type="scientific">Toxoplasma gondii RUB</name>
    <dbReference type="NCBI Taxonomy" id="935652"/>
    <lineage>
        <taxon>Eukaryota</taxon>
        <taxon>Sar</taxon>
        <taxon>Alveolata</taxon>
        <taxon>Apicomplexa</taxon>
        <taxon>Conoidasida</taxon>
        <taxon>Coccidia</taxon>
        <taxon>Eucoccidiorida</taxon>
        <taxon>Eimeriorina</taxon>
        <taxon>Sarcocystidae</taxon>
        <taxon>Toxoplasma</taxon>
    </lineage>
</organism>
<dbReference type="VEuPathDB" id="ToxoDB:TGRUB_273580"/>
<feature type="region of interest" description="Disordered" evidence="1">
    <location>
        <begin position="1055"/>
        <end position="1080"/>
    </location>
</feature>
<dbReference type="GO" id="GO:0007030">
    <property type="term" value="P:Golgi organization"/>
    <property type="evidence" value="ECO:0007669"/>
    <property type="project" value="InterPro"/>
</dbReference>
<dbReference type="PANTHER" id="PTHR12961">
    <property type="entry name" value="CONSERVED OLIGOMERIC GOLGI COMPLEX COMPONENT 2"/>
    <property type="match status" value="1"/>
</dbReference>
<protein>
    <recommendedName>
        <fullName evidence="2">COG complex component COG2 C-terminal domain-containing protein</fullName>
    </recommendedName>
</protein>
<dbReference type="InterPro" id="IPR009316">
    <property type="entry name" value="COG2"/>
</dbReference>
<feature type="region of interest" description="Disordered" evidence="1">
    <location>
        <begin position="708"/>
        <end position="753"/>
    </location>
</feature>
<feature type="region of interest" description="Disordered" evidence="1">
    <location>
        <begin position="768"/>
        <end position="801"/>
    </location>
</feature>
<feature type="compositionally biased region" description="Polar residues" evidence="1">
    <location>
        <begin position="207"/>
        <end position="216"/>
    </location>
</feature>
<dbReference type="GO" id="GO:0017119">
    <property type="term" value="C:Golgi transport complex"/>
    <property type="evidence" value="ECO:0007669"/>
    <property type="project" value="TreeGrafter"/>
</dbReference>
<dbReference type="GO" id="GO:0006891">
    <property type="term" value="P:intra-Golgi vesicle-mediated transport"/>
    <property type="evidence" value="ECO:0007669"/>
    <property type="project" value="TreeGrafter"/>
</dbReference>
<evidence type="ECO:0000259" key="2">
    <source>
        <dbReference type="Pfam" id="PF12022"/>
    </source>
</evidence>
<comment type="caution">
    <text evidence="3">The sequence shown here is derived from an EMBL/GenBank/DDBJ whole genome shotgun (WGS) entry which is preliminary data.</text>
</comment>
<evidence type="ECO:0000256" key="1">
    <source>
        <dbReference type="SAM" id="MobiDB-lite"/>
    </source>
</evidence>
<gene>
    <name evidence="3" type="ORF">TGRUB_273580</name>
</gene>
<feature type="compositionally biased region" description="Polar residues" evidence="1">
    <location>
        <begin position="1058"/>
        <end position="1069"/>
    </location>
</feature>
<dbReference type="EMBL" id="AFYV02000778">
    <property type="protein sequence ID" value="KFG64017.1"/>
    <property type="molecule type" value="Genomic_DNA"/>
</dbReference>
<dbReference type="GO" id="GO:0015031">
    <property type="term" value="P:protein transport"/>
    <property type="evidence" value="ECO:0007669"/>
    <property type="project" value="InterPro"/>
</dbReference>
<sequence>MARANQVASVPAFVDRGHGTAKGEPRPDEGERQGSSGSPRRPEEDGAATFAANAATKKDTPLQAQMQAANPLVYVLERRQHCSLQTLHSSLASSCSSVQEQLLSYLQTNYGEISAIAEELEDADSELLPLLAPLSAYKLRAGSLSRQLNSQRSALLFLLEQKQRALSRRRHLRLLTQAYRTFRVTAADLLSLLGSSTKPSSEDPLRSLQNGDTSETPAAARLAPASETRGLSTVKEAREEQKEVAHDNEVKRARDQFRGLVQNVRQALEASEGLSSGGANDNASAASGEECLAVAASERAARAAAAAAAPPESENKSSFDKAALLETWKDCQFLPLLPMRAELLNRFVGLEAAAREFKRLEECLLAALPFFREGEKDVGAQGASAAPSADSPPQNSGAFVENATWLSLEEVESQMRQLLQAPEPSNSASSMGEGAPEASPLPSCCVSGTSGSLEGSAFSVTGESTLCEVAERREVRQSSVAGRSAFRLPLRLAELAAAVQELRKALHARLLRELRDLLRALSLSAIEAQKRLRENSDAASNEGLSLSWVSAKRSGKDETTTTVTEHEEARRVVPAFRDQAHIEDEWCLALQHLIRPLLDETSIQRAAAAREEVENLFRSLFVDAVVADALAACQRQQSPAGRSHRTTSEAPARSEVHVYRAFLRALVASLSAPPGVFLWVARRLSEWQHSQRPCVSPLSFSFASSSTSASPLGSADSSDELKRVSRKSEAVSSPGVDAAKETNSRLPRSSPQTHFGCCCCCCEGEENGEATGVGREKQETKETPKKETQDGDLGTVPEAEPRRRSRKRKLWLLADVLAVRVLQTVDATFGRLFKPAFREMFLSVYVDTLEFFSALKCLMVPCEEARFRRLPAVKAFMARRSSLLLWATIFDGQQLDLLQRQLREDQQGEDTRSVGERDASNDARDGLDAYRKILYRDQTLWFPSSVLLLRLLRCRVDADNALFCKPLPVLSDKGFHLASSLSPSSHLSSPPHPSLPGGDPVTLEDASVLHFSSVLEMQRASRLFGSQCLPQSLAFLLSSVSAYIRALPAIARRDNGAGPNQQSVHSSLPGSPAEEFDVTRGGPSPSLAACTRALLLISDVRVLSRSISPSPVPPVFLLCDSDSPGGYPEKSPSASRRLLLDFPLPERNAPSLASGVSTPSQALRLGPVFQAALGELHRGVEAALPLGQCCVCMQAKKERFSGASSPPSSGTCAHRREKERKKLEEGNTLAATMWEIFQSAVELLATARARLEQQLLSHLQMISKGRLLPLRSIPAAYRMTQKQAPRCASPYIDRVLQPLLLFRSTVDAVLPGDAGRSVLRRVATMVSSLWIEEVELLLQTEERKESALQRLQRGSVGSAQKQTGAGGTLTDFEKMKLQLFLDGQTLGEALLRQLAEEQPQSRLLRTHFSLLDKLGDNTQKSHSG</sequence>
<dbReference type="PANTHER" id="PTHR12961:SF0">
    <property type="entry name" value="CONSERVED OLIGOMERIC GOLGI COMPLEX SUBUNIT 2"/>
    <property type="match status" value="1"/>
</dbReference>
<feature type="region of interest" description="Disordered" evidence="1">
    <location>
        <begin position="1"/>
        <end position="47"/>
    </location>
</feature>
<dbReference type="Proteomes" id="UP000028834">
    <property type="component" value="Unassembled WGS sequence"/>
</dbReference>
<feature type="compositionally biased region" description="Basic and acidic residues" evidence="1">
    <location>
        <begin position="774"/>
        <end position="789"/>
    </location>
</feature>
<dbReference type="Pfam" id="PF12022">
    <property type="entry name" value="COG2_C"/>
    <property type="match status" value="1"/>
</dbReference>
<feature type="region of interest" description="Disordered" evidence="1">
    <location>
        <begin position="195"/>
        <end position="233"/>
    </location>
</feature>
<feature type="compositionally biased region" description="Polar residues" evidence="1">
    <location>
        <begin position="744"/>
        <end position="753"/>
    </location>
</feature>
<dbReference type="OrthoDB" id="332281at2759"/>
<feature type="region of interest" description="Disordered" evidence="1">
    <location>
        <begin position="981"/>
        <end position="1000"/>
    </location>
</feature>
<feature type="compositionally biased region" description="Basic and acidic residues" evidence="1">
    <location>
        <begin position="15"/>
        <end position="32"/>
    </location>
</feature>
<feature type="domain" description="COG complex component COG2 C-terminal" evidence="2">
    <location>
        <begin position="1221"/>
        <end position="1382"/>
    </location>
</feature>
<feature type="compositionally biased region" description="Basic and acidic residues" evidence="1">
    <location>
        <begin position="719"/>
        <end position="729"/>
    </location>
</feature>